<keyword evidence="1" id="KW-0472">Membrane</keyword>
<feature type="transmembrane region" description="Helical" evidence="1">
    <location>
        <begin position="21"/>
        <end position="42"/>
    </location>
</feature>
<keyword evidence="1" id="KW-0812">Transmembrane</keyword>
<dbReference type="Proteomes" id="UP001595792">
    <property type="component" value="Unassembled WGS sequence"/>
</dbReference>
<reference evidence="3" key="1">
    <citation type="journal article" date="2019" name="Int. J. Syst. Evol. Microbiol.">
        <title>The Global Catalogue of Microorganisms (GCM) 10K type strain sequencing project: providing services to taxonomists for standard genome sequencing and annotation.</title>
        <authorList>
            <consortium name="The Broad Institute Genomics Platform"/>
            <consortium name="The Broad Institute Genome Sequencing Center for Infectious Disease"/>
            <person name="Wu L."/>
            <person name="Ma J."/>
        </authorList>
    </citation>
    <scope>NUCLEOTIDE SEQUENCE [LARGE SCALE GENOMIC DNA]</scope>
    <source>
        <strain evidence="3">CCM 8689</strain>
    </source>
</reference>
<gene>
    <name evidence="2" type="ORF">ACFOUY_20615</name>
</gene>
<dbReference type="EMBL" id="JBHSBY010000145">
    <property type="protein sequence ID" value="MFC4199122.1"/>
    <property type="molecule type" value="Genomic_DNA"/>
</dbReference>
<name>A0ABV8NUE5_9SPHI</name>
<proteinExistence type="predicted"/>
<keyword evidence="3" id="KW-1185">Reference proteome</keyword>
<organism evidence="2 3">
    <name type="scientific">Pedobacter jamesrossensis</name>
    <dbReference type="NCBI Taxonomy" id="1908238"/>
    <lineage>
        <taxon>Bacteria</taxon>
        <taxon>Pseudomonadati</taxon>
        <taxon>Bacteroidota</taxon>
        <taxon>Sphingobacteriia</taxon>
        <taxon>Sphingobacteriales</taxon>
        <taxon>Sphingobacteriaceae</taxon>
        <taxon>Pedobacter</taxon>
    </lineage>
</organism>
<feature type="transmembrane region" description="Helical" evidence="1">
    <location>
        <begin position="48"/>
        <end position="69"/>
    </location>
</feature>
<evidence type="ECO:0000313" key="2">
    <source>
        <dbReference type="EMBL" id="MFC4199122.1"/>
    </source>
</evidence>
<evidence type="ECO:0000256" key="1">
    <source>
        <dbReference type="SAM" id="Phobius"/>
    </source>
</evidence>
<evidence type="ECO:0000313" key="3">
    <source>
        <dbReference type="Proteomes" id="UP001595792"/>
    </source>
</evidence>
<accession>A0ABV8NUE5</accession>
<sequence length="83" mass="9317">MKTKKYSEMSNNELLKSKKSIKTITAMLAGMLLFLFVVNIFLAFKKGFSGLTVIPIALLPIVIININTVKEINKELDSRNISE</sequence>
<keyword evidence="1" id="KW-1133">Transmembrane helix</keyword>
<protein>
    <submittedName>
        <fullName evidence="2">Redox-active disulfide protein 2</fullName>
    </submittedName>
</protein>
<dbReference type="RefSeq" id="WP_378963176.1">
    <property type="nucleotide sequence ID" value="NZ_JBHRXC010000016.1"/>
</dbReference>
<comment type="caution">
    <text evidence="2">The sequence shown here is derived from an EMBL/GenBank/DDBJ whole genome shotgun (WGS) entry which is preliminary data.</text>
</comment>